<keyword evidence="1" id="KW-0472">Membrane</keyword>
<dbReference type="AlphaFoldDB" id="A0AAE4C610"/>
<dbReference type="InterPro" id="IPR025339">
    <property type="entry name" value="DUF4245"/>
</dbReference>
<evidence type="ECO:0000313" key="2">
    <source>
        <dbReference type="EMBL" id="MDR6891637.1"/>
    </source>
</evidence>
<dbReference type="Proteomes" id="UP001247307">
    <property type="component" value="Unassembled WGS sequence"/>
</dbReference>
<keyword evidence="1" id="KW-1133">Transmembrane helix</keyword>
<name>A0AAE4C610_9MICC</name>
<gene>
    <name evidence="2" type="ORF">J2S35_000577</name>
</gene>
<protein>
    <recommendedName>
        <fullName evidence="4">DUF4245 domain-containing protein</fullName>
    </recommendedName>
</protein>
<sequence>MSTQSPATPVLTKKQAQRANSSVIGMLIAIGLSLALVLPVLLLVPQKKDDAFTRRVDVASIAAQAGTSQGFRPVAPSMPEDYPSNHAELSQGDQSKVPTWTVGYVTPSRTYMKFIQTNKANPTWLAQQTKGPEAERRTEGGLAWTVYASGGNEQTWVARRGESTFLVSGEASSEDLARLAAAIGTAK</sequence>
<evidence type="ECO:0000256" key="1">
    <source>
        <dbReference type="SAM" id="Phobius"/>
    </source>
</evidence>
<evidence type="ECO:0000313" key="3">
    <source>
        <dbReference type="Proteomes" id="UP001247307"/>
    </source>
</evidence>
<dbReference type="RefSeq" id="WP_309849626.1">
    <property type="nucleotide sequence ID" value="NZ_BAAAIU010000045.1"/>
</dbReference>
<keyword evidence="3" id="KW-1185">Reference proteome</keyword>
<proteinExistence type="predicted"/>
<accession>A0AAE4C610</accession>
<reference evidence="2" key="1">
    <citation type="submission" date="2023-07" db="EMBL/GenBank/DDBJ databases">
        <title>Sequencing the genomes of 1000 actinobacteria strains.</title>
        <authorList>
            <person name="Klenk H.-P."/>
        </authorList>
    </citation>
    <scope>NUCLEOTIDE SEQUENCE</scope>
    <source>
        <strain evidence="2">DSM 13988</strain>
    </source>
</reference>
<comment type="caution">
    <text evidence="2">The sequence shown here is derived from an EMBL/GenBank/DDBJ whole genome shotgun (WGS) entry which is preliminary data.</text>
</comment>
<organism evidence="2 3">
    <name type="scientific">Falsarthrobacter nasiphocae</name>
    <dbReference type="NCBI Taxonomy" id="189863"/>
    <lineage>
        <taxon>Bacteria</taxon>
        <taxon>Bacillati</taxon>
        <taxon>Actinomycetota</taxon>
        <taxon>Actinomycetes</taxon>
        <taxon>Micrococcales</taxon>
        <taxon>Micrococcaceae</taxon>
        <taxon>Falsarthrobacter</taxon>
    </lineage>
</organism>
<keyword evidence="1" id="KW-0812">Transmembrane</keyword>
<dbReference type="Pfam" id="PF14030">
    <property type="entry name" value="DUF4245"/>
    <property type="match status" value="1"/>
</dbReference>
<dbReference type="EMBL" id="JAVDUI010000001">
    <property type="protein sequence ID" value="MDR6891637.1"/>
    <property type="molecule type" value="Genomic_DNA"/>
</dbReference>
<feature type="transmembrane region" description="Helical" evidence="1">
    <location>
        <begin position="23"/>
        <end position="44"/>
    </location>
</feature>
<evidence type="ECO:0008006" key="4">
    <source>
        <dbReference type="Google" id="ProtNLM"/>
    </source>
</evidence>